<dbReference type="EMBL" id="SRJC01000001">
    <property type="protein sequence ID" value="TGB03607.1"/>
    <property type="molecule type" value="Genomic_DNA"/>
</dbReference>
<dbReference type="AlphaFoldDB" id="A0A4Z0H180"/>
<dbReference type="Pfam" id="PF03551">
    <property type="entry name" value="PadR"/>
    <property type="match status" value="1"/>
</dbReference>
<evidence type="ECO:0000313" key="2">
    <source>
        <dbReference type="EMBL" id="TGB03607.1"/>
    </source>
</evidence>
<dbReference type="Proteomes" id="UP000297982">
    <property type="component" value="Unassembled WGS sequence"/>
</dbReference>
<evidence type="ECO:0000313" key="3">
    <source>
        <dbReference type="Proteomes" id="UP000297982"/>
    </source>
</evidence>
<protein>
    <submittedName>
        <fullName evidence="2">PadR family transcriptional regulator</fullName>
    </submittedName>
</protein>
<name>A0A4Z0H180_9BACI</name>
<dbReference type="SUPFAM" id="SSF46785">
    <property type="entry name" value="Winged helix' DNA-binding domain"/>
    <property type="match status" value="1"/>
</dbReference>
<sequence length="137" mass="16166">MEERLKNLKRSMDKLEFRTLQFSGNLREEIEKKLDQEEEGEEEVLVSIFQLLTQEKTGYTLSKSLRARGLVKFEDYEGRLYTILHRLEQKRYIKSGWREDGGKYYGLTKKGNKLLKNYERSSDRPSAISALVEVLEP</sequence>
<dbReference type="InterPro" id="IPR005149">
    <property type="entry name" value="Tscrpt_reg_PadR_N"/>
</dbReference>
<dbReference type="Gene3D" id="1.10.10.10">
    <property type="entry name" value="Winged helix-like DNA-binding domain superfamily/Winged helix DNA-binding domain"/>
    <property type="match status" value="1"/>
</dbReference>
<evidence type="ECO:0000259" key="1">
    <source>
        <dbReference type="Pfam" id="PF03551"/>
    </source>
</evidence>
<keyword evidence="3" id="KW-1185">Reference proteome</keyword>
<comment type="caution">
    <text evidence="2">The sequence shown here is derived from an EMBL/GenBank/DDBJ whole genome shotgun (WGS) entry which is preliminary data.</text>
</comment>
<dbReference type="InterPro" id="IPR036390">
    <property type="entry name" value="WH_DNA-bd_sf"/>
</dbReference>
<dbReference type="NCBIfam" id="NF006931">
    <property type="entry name" value="PRK09416.1"/>
    <property type="match status" value="1"/>
</dbReference>
<gene>
    <name evidence="2" type="ORF">E4663_00955</name>
</gene>
<reference evidence="2 3" key="1">
    <citation type="journal article" date="2003" name="Int. J. Syst. Evol. Microbiol.">
        <title>Halobacillus salinus sp. nov., isolated from a salt lake on the coast of the East Sea in Korea.</title>
        <authorList>
            <person name="Yoon J.H."/>
            <person name="Kang K.H."/>
            <person name="Park Y.H."/>
        </authorList>
    </citation>
    <scope>NUCLEOTIDE SEQUENCE [LARGE SCALE GENOMIC DNA]</scope>
    <source>
        <strain evidence="2 3">HSL-3</strain>
    </source>
</reference>
<accession>A0A4Z0H180</accession>
<dbReference type="InterPro" id="IPR036388">
    <property type="entry name" value="WH-like_DNA-bd_sf"/>
</dbReference>
<feature type="domain" description="Transcription regulator PadR N-terminal" evidence="1">
    <location>
        <begin position="50"/>
        <end position="116"/>
    </location>
</feature>
<dbReference type="RefSeq" id="WP_135326335.1">
    <property type="nucleotide sequence ID" value="NZ_SRJC01000001.1"/>
</dbReference>
<organism evidence="2 3">
    <name type="scientific">Halobacillus salinus</name>
    <dbReference type="NCBI Taxonomy" id="192814"/>
    <lineage>
        <taxon>Bacteria</taxon>
        <taxon>Bacillati</taxon>
        <taxon>Bacillota</taxon>
        <taxon>Bacilli</taxon>
        <taxon>Bacillales</taxon>
        <taxon>Bacillaceae</taxon>
        <taxon>Halobacillus</taxon>
    </lineage>
</organism>
<proteinExistence type="predicted"/>